<gene>
    <name evidence="1" type="ORF">MNBD_ALPHA06-948</name>
</gene>
<dbReference type="AlphaFoldDB" id="A0A3B0R0V4"/>
<evidence type="ECO:0000313" key="1">
    <source>
        <dbReference type="EMBL" id="VAV87144.1"/>
    </source>
</evidence>
<reference evidence="1" key="1">
    <citation type="submission" date="2018-06" db="EMBL/GenBank/DDBJ databases">
        <authorList>
            <person name="Zhirakovskaya E."/>
        </authorList>
    </citation>
    <scope>NUCLEOTIDE SEQUENCE</scope>
</reference>
<proteinExistence type="predicted"/>
<organism evidence="1">
    <name type="scientific">hydrothermal vent metagenome</name>
    <dbReference type="NCBI Taxonomy" id="652676"/>
    <lineage>
        <taxon>unclassified sequences</taxon>
        <taxon>metagenomes</taxon>
        <taxon>ecological metagenomes</taxon>
    </lineage>
</organism>
<accession>A0A3B0R0V4</accession>
<protein>
    <submittedName>
        <fullName evidence="1">Uncharacterized protein</fullName>
    </submittedName>
</protein>
<sequence length="651" mass="69107">MSRFIVILSLLFFALPAMAAPVLNSAVLPNARVVGLTDTATIFMTTLNSGDMDATNCTVVPSVRIGAGSITGIDVAWALTDGAGGLVGNVNDPFLIAANGSAQLVLGINRNATAASFDLNFRPIFHVECDGGFGSLGTPAVNEASIRFSDTDPDIIPIIQTFSADGIANFDGSNRLAVVSVAATNISALDGIEADVGVTGQYLGFRDAGQFNFFACETDAAGACLTALITCAPNPGFGSPCFTTKLGKTPKTYSFFVILPENEGIPFFPGRYRFSVGFRNQFGSLISSTSVALNSAIPVTVPAGPPRGQFEFLVQNTNDLGARTLRGGRLTISDQMLSGRIYRFIDFGRFIGVFEAFFRSASDFTLSATETPTGKDISKAASMDPAWTSRFGVTFLDDDIDVADNSVTVTQALLEISGNLRGGIIAWSDALGEQIPGEPDVFDALEATQFELFRTNELELERISVNNAADWKVSSGRSPGGFGQIYSIIPIPGAGGGLKGSAFTLKDGSDPEKNRCTYNVVDIFFSGAAPDQKLSSIGITPISCPSGDDMEPFIGNTVSGNVEVSNGPEDTKEVQMTFTFGDLINNAILIDIFMQYTPSIGPPPEQPQISGPLVQEKTEMQQWAQELANTAGKPVYWMKNQQKILLAKPAQ</sequence>
<dbReference type="EMBL" id="UOEE01000029">
    <property type="protein sequence ID" value="VAV87144.1"/>
    <property type="molecule type" value="Genomic_DNA"/>
</dbReference>
<name>A0A3B0R0V4_9ZZZZ</name>